<reference evidence="4 5" key="1">
    <citation type="submission" date="2020-04" db="EMBL/GenBank/DDBJ databases">
        <title>Perkinsus olseni comparative genomics.</title>
        <authorList>
            <person name="Bogema D.R."/>
        </authorList>
    </citation>
    <scope>NUCLEOTIDE SEQUENCE [LARGE SCALE GENOMIC DNA]</scope>
    <source>
        <strain evidence="2">00978-12</strain>
        <strain evidence="3">ATCC PRA-205</strain>
    </source>
</reference>
<dbReference type="EMBL" id="JABANP010001104">
    <property type="protein sequence ID" value="KAF4675726.1"/>
    <property type="molecule type" value="Genomic_DNA"/>
</dbReference>
<accession>A0A7J6PS03</accession>
<evidence type="ECO:0000313" key="4">
    <source>
        <dbReference type="Proteomes" id="UP000541610"/>
    </source>
</evidence>
<evidence type="ECO:0000313" key="5">
    <source>
        <dbReference type="Proteomes" id="UP000574390"/>
    </source>
</evidence>
<name>A0A7J6PS03_PEROL</name>
<gene>
    <name evidence="2" type="ORF">FOZ60_000936</name>
    <name evidence="3" type="ORF">FOZ62_024422</name>
</gene>
<organism evidence="3 5">
    <name type="scientific">Perkinsus olseni</name>
    <name type="common">Perkinsus atlanticus</name>
    <dbReference type="NCBI Taxonomy" id="32597"/>
    <lineage>
        <taxon>Eukaryota</taxon>
        <taxon>Sar</taxon>
        <taxon>Alveolata</taxon>
        <taxon>Perkinsozoa</taxon>
        <taxon>Perkinsea</taxon>
        <taxon>Perkinsida</taxon>
        <taxon>Perkinsidae</taxon>
        <taxon>Perkinsus</taxon>
    </lineage>
</organism>
<proteinExistence type="predicted"/>
<keyword evidence="1" id="KW-0472">Membrane</keyword>
<sequence length="186" mass="21489">MLRNVIGIQDWPFPTVSLHSTAETDRESEAFSESSPVWTWSIIYPLFLGVSTVLHGAYGDSKFRVTLKSAPSVAFSFSMIDSPSKPGEMSIFIDAVCKKYFFFGLIETSRRFVTQFPDPQYRYNDAFSTYDLSGNQPSLVNWKDAANEYCDVKLRERDMLFFVRHNSPDVYYTRINGYFETLERVE</sequence>
<feature type="transmembrane region" description="Helical" evidence="1">
    <location>
        <begin position="37"/>
        <end position="58"/>
    </location>
</feature>
<evidence type="ECO:0000313" key="2">
    <source>
        <dbReference type="EMBL" id="KAF4675726.1"/>
    </source>
</evidence>
<protein>
    <submittedName>
        <fullName evidence="3">Uncharacterized protein</fullName>
    </submittedName>
</protein>
<dbReference type="AlphaFoldDB" id="A0A7J6PS03"/>
<dbReference type="EMBL" id="JABANM010035035">
    <property type="protein sequence ID" value="KAF4698667.1"/>
    <property type="molecule type" value="Genomic_DNA"/>
</dbReference>
<keyword evidence="1" id="KW-1133">Transmembrane helix</keyword>
<keyword evidence="1" id="KW-0812">Transmembrane</keyword>
<comment type="caution">
    <text evidence="3">The sequence shown here is derived from an EMBL/GenBank/DDBJ whole genome shotgun (WGS) entry which is preliminary data.</text>
</comment>
<evidence type="ECO:0000313" key="3">
    <source>
        <dbReference type="EMBL" id="KAF4698667.1"/>
    </source>
</evidence>
<dbReference type="Proteomes" id="UP000541610">
    <property type="component" value="Unassembled WGS sequence"/>
</dbReference>
<dbReference type="Proteomes" id="UP000574390">
    <property type="component" value="Unassembled WGS sequence"/>
</dbReference>
<evidence type="ECO:0000256" key="1">
    <source>
        <dbReference type="SAM" id="Phobius"/>
    </source>
</evidence>